<reference evidence="2 3" key="1">
    <citation type="submission" date="2018-12" db="EMBL/GenBank/DDBJ databases">
        <title>Rubrispira sanarue gen. nov., sp., nov., a member of the order Silvanigrellales, isolated from a brackish lake in Hamamatsu Japan.</title>
        <authorList>
            <person name="Maejima Y."/>
            <person name="Iino T."/>
            <person name="Muraguchi Y."/>
            <person name="Fukuda K."/>
            <person name="Nojiri H."/>
            <person name="Ohkuma M."/>
            <person name="Moriuchi R."/>
            <person name="Dohra H."/>
            <person name="Kimbara K."/>
            <person name="Shintani M."/>
        </authorList>
    </citation>
    <scope>NUCLEOTIDE SEQUENCE [LARGE SCALE GENOMIC DNA]</scope>
    <source>
        <strain evidence="2 3">RF1110005</strain>
    </source>
</reference>
<dbReference type="GO" id="GO:0042910">
    <property type="term" value="F:xenobiotic transmembrane transporter activity"/>
    <property type="evidence" value="ECO:0007669"/>
    <property type="project" value="TreeGrafter"/>
</dbReference>
<dbReference type="InterPro" id="IPR001036">
    <property type="entry name" value="Acrflvin-R"/>
</dbReference>
<feature type="transmembrane region" description="Helical" evidence="1">
    <location>
        <begin position="373"/>
        <end position="393"/>
    </location>
</feature>
<gene>
    <name evidence="2" type="ORF">JCM31447_06780</name>
</gene>
<feature type="transmembrane region" description="Helical" evidence="1">
    <location>
        <begin position="441"/>
        <end position="465"/>
    </location>
</feature>
<dbReference type="EMBL" id="AP019368">
    <property type="protein sequence ID" value="BBH52238.1"/>
    <property type="molecule type" value="Genomic_DNA"/>
</dbReference>
<dbReference type="InterPro" id="IPR027463">
    <property type="entry name" value="AcrB_DN_DC_subdom"/>
</dbReference>
<feature type="transmembrane region" description="Helical" evidence="1">
    <location>
        <begin position="477"/>
        <end position="501"/>
    </location>
</feature>
<feature type="transmembrane region" description="Helical" evidence="1">
    <location>
        <begin position="950"/>
        <end position="970"/>
    </location>
</feature>
<feature type="transmembrane region" description="Helical" evidence="1">
    <location>
        <begin position="1017"/>
        <end position="1044"/>
    </location>
</feature>
<keyword evidence="3" id="KW-1185">Reference proteome</keyword>
<dbReference type="Pfam" id="PF00873">
    <property type="entry name" value="ACR_tran"/>
    <property type="match status" value="1"/>
</dbReference>
<protein>
    <submittedName>
        <fullName evidence="2">AcrB/AcrD/AcrF family protein</fullName>
    </submittedName>
</protein>
<dbReference type="RefSeq" id="WP_130606521.1">
    <property type="nucleotide sequence ID" value="NZ_AP019368.1"/>
</dbReference>
<dbReference type="Proteomes" id="UP000291236">
    <property type="component" value="Chromosome"/>
</dbReference>
<dbReference type="Gene3D" id="3.30.70.1320">
    <property type="entry name" value="Multidrug efflux transporter AcrB pore domain like"/>
    <property type="match status" value="1"/>
</dbReference>
<dbReference type="Gene3D" id="3.30.70.1430">
    <property type="entry name" value="Multidrug efflux transporter AcrB pore domain"/>
    <property type="match status" value="2"/>
</dbReference>
<keyword evidence="1" id="KW-1133">Transmembrane helix</keyword>
<sequence>MTGKGLGLAGIISKNFIHSKLTIIIVFLSIFIGFIAVWMTPKEEEPQISVPMIDIQTYSPNFEAASEVERKVTEPIERAVWGLDGVEYVYSSSSPHQSLVTVRFKVGESIETSLVKVHHKLMEINDEIGSSILPSKVKSYSIDDVPFLTISFSSTLIDDTKLRSLIAPLARELSATPDLNTVELLGGKRRAIRVIVDPKLLEQKGVTLRQVTQAIYLNDSIKYAGKDWGKNQVFDVEVGGHYKNIEDIQNVAIGQRGGMIVRIKNVAKVLDTAEERFRQSVLIERENINLFQNAVSLSFTKRKGTNVVLLSQQLISRVNAFTKTLPAEIKMSIVRDYGSTAADKTKELIEHLLLATLSVSVLIAIFMGLRASLVIAVAIPVTLALTLAVYYFLGYTLNRVTLFALIFSIGILVDDAIVVFENIERHTKENKESFLKAVITAVSEVGNPTILATFTVIASILPMAFVRGMMGPYMKPIPVGASFAMIISLLVAFIVTPWAAVRLLKSQKHISETDESKKRQRILDKSYKKIMNIFLSSRVFTSLFLLFNGFLLLAAVSLFYFKSVKVKMLPFDNKNEFQILVDYKTTTTLKNSLELSKKLAINLFQEKNIDKIQIYAGEPAPFSFSGMVKHTFLRHMDYQNDLHIVLIDKEKRKESSHYIIENIRTIINKFSLENKATIKILEIPPGPPVLATVVAEIYAPNPQLREKAAADVLKVFRNEPSVVDLDYSWRPQRPRKFYNYNQLKGGLLGTNANEITNNGILTFSENSLLTLNDISSPEDVNIDLSIDDLIRSSQYPFQNQNVSSFDTGFSALDKTLDPLIVKETISLFRKNLKPVSYIMSELSGQEEAPVYGIQKLAKNIHYPLQIVDVPWDINSAIVKWDGEWFITYEVFRDLGLAFAIVLILIYVLVVGWFKSYLVPIAIMAPIPISLIGIIPGHSIFNAYFTATSMIGFIAGAGIIVRNSIILIDFIENQLKEGVPLKEAVVLAGVTRFRPMLLTAAAVIVGSTVILFDPIFQGLAISLMFGEVAATVLSFFAIPILYYWLIGKKRASELFINKVKKSYEN</sequence>
<evidence type="ECO:0000256" key="1">
    <source>
        <dbReference type="SAM" id="Phobius"/>
    </source>
</evidence>
<dbReference type="SUPFAM" id="SSF82714">
    <property type="entry name" value="Multidrug efflux transporter AcrB TolC docking domain, DN and DC subdomains"/>
    <property type="match status" value="1"/>
</dbReference>
<dbReference type="SUPFAM" id="SSF82693">
    <property type="entry name" value="Multidrug efflux transporter AcrB pore domain, PN1, PN2, PC1 and PC2 subdomains"/>
    <property type="match status" value="2"/>
</dbReference>
<dbReference type="OrthoDB" id="5287126at2"/>
<dbReference type="PRINTS" id="PR00702">
    <property type="entry name" value="ACRIFLAVINRP"/>
</dbReference>
<dbReference type="PANTHER" id="PTHR32063">
    <property type="match status" value="1"/>
</dbReference>
<evidence type="ECO:0000313" key="2">
    <source>
        <dbReference type="EMBL" id="BBH52238.1"/>
    </source>
</evidence>
<accession>A0A4P2VIJ0</accession>
<feature type="transmembrane region" description="Helical" evidence="1">
    <location>
        <begin position="894"/>
        <end position="913"/>
    </location>
</feature>
<organism evidence="2 3">
    <name type="scientific">Fluviispira sanaruensis</name>
    <dbReference type="NCBI Taxonomy" id="2493639"/>
    <lineage>
        <taxon>Bacteria</taxon>
        <taxon>Pseudomonadati</taxon>
        <taxon>Bdellovibrionota</taxon>
        <taxon>Oligoflexia</taxon>
        <taxon>Silvanigrellales</taxon>
        <taxon>Silvanigrellaceae</taxon>
        <taxon>Fluviispira</taxon>
    </lineage>
</organism>
<feature type="transmembrane region" description="Helical" evidence="1">
    <location>
        <begin position="348"/>
        <end position="366"/>
    </location>
</feature>
<evidence type="ECO:0000313" key="3">
    <source>
        <dbReference type="Proteomes" id="UP000291236"/>
    </source>
</evidence>
<proteinExistence type="predicted"/>
<dbReference type="AlphaFoldDB" id="A0A4P2VIJ0"/>
<feature type="transmembrane region" description="Helical" evidence="1">
    <location>
        <begin position="920"/>
        <end position="944"/>
    </location>
</feature>
<name>A0A4P2VIJ0_FLUSA</name>
<feature type="transmembrane region" description="Helical" evidence="1">
    <location>
        <begin position="21"/>
        <end position="39"/>
    </location>
</feature>
<feature type="transmembrane region" description="Helical" evidence="1">
    <location>
        <begin position="539"/>
        <end position="561"/>
    </location>
</feature>
<dbReference type="PANTHER" id="PTHR32063:SF16">
    <property type="entry name" value="CATION EFFLUX SYSTEM (ACRB_ACRD_ACRF FAMILY)"/>
    <property type="match status" value="1"/>
</dbReference>
<dbReference type="KEGG" id="sbf:JCM31447_06780"/>
<dbReference type="Gene3D" id="3.30.70.1440">
    <property type="entry name" value="Multidrug efflux transporter AcrB pore domain"/>
    <property type="match status" value="1"/>
</dbReference>
<dbReference type="GO" id="GO:0005886">
    <property type="term" value="C:plasma membrane"/>
    <property type="evidence" value="ECO:0007669"/>
    <property type="project" value="TreeGrafter"/>
</dbReference>
<feature type="transmembrane region" description="Helical" evidence="1">
    <location>
        <begin position="991"/>
        <end position="1011"/>
    </location>
</feature>
<feature type="transmembrane region" description="Helical" evidence="1">
    <location>
        <begin position="399"/>
        <end position="420"/>
    </location>
</feature>
<dbReference type="SUPFAM" id="SSF82866">
    <property type="entry name" value="Multidrug efflux transporter AcrB transmembrane domain"/>
    <property type="match status" value="2"/>
</dbReference>
<keyword evidence="1" id="KW-0472">Membrane</keyword>
<dbReference type="Gene3D" id="1.20.1640.10">
    <property type="entry name" value="Multidrug efflux transporter AcrB transmembrane domain"/>
    <property type="match status" value="2"/>
</dbReference>
<keyword evidence="1" id="KW-0812">Transmembrane</keyword>
<dbReference type="Gene3D" id="3.30.2090.10">
    <property type="entry name" value="Multidrug efflux transporter AcrB TolC docking domain, DN and DC subdomains"/>
    <property type="match status" value="2"/>
</dbReference>